<evidence type="ECO:0000256" key="2">
    <source>
        <dbReference type="ARBA" id="ARBA00022840"/>
    </source>
</evidence>
<evidence type="ECO:0000259" key="4">
    <source>
        <dbReference type="SMART" id="SM00382"/>
    </source>
</evidence>
<evidence type="ECO:0000256" key="3">
    <source>
        <dbReference type="SAM" id="MobiDB-lite"/>
    </source>
</evidence>
<dbReference type="GO" id="GO:0005524">
    <property type="term" value="F:ATP binding"/>
    <property type="evidence" value="ECO:0007669"/>
    <property type="project" value="UniProtKB-KW"/>
</dbReference>
<name>A0AAD7UIZ9_9STRA</name>
<evidence type="ECO:0000256" key="1">
    <source>
        <dbReference type="ARBA" id="ARBA00022741"/>
    </source>
</evidence>
<dbReference type="EMBL" id="JAQMWT010000166">
    <property type="protein sequence ID" value="KAJ8608566.1"/>
    <property type="molecule type" value="Genomic_DNA"/>
</dbReference>
<feature type="domain" description="AAA+ ATPase" evidence="4">
    <location>
        <begin position="85"/>
        <end position="318"/>
    </location>
</feature>
<evidence type="ECO:0008006" key="8">
    <source>
        <dbReference type="Google" id="ProtNLM"/>
    </source>
</evidence>
<dbReference type="AlphaFoldDB" id="A0AAD7UIZ9"/>
<dbReference type="GO" id="GO:0051082">
    <property type="term" value="F:unfolded protein binding"/>
    <property type="evidence" value="ECO:0007669"/>
    <property type="project" value="InterPro"/>
</dbReference>
<dbReference type="Gene3D" id="1.10.8.60">
    <property type="match status" value="1"/>
</dbReference>
<accession>A0AAD7UIZ9</accession>
<dbReference type="GO" id="GO:0051603">
    <property type="term" value="P:proteolysis involved in protein catabolic process"/>
    <property type="evidence" value="ECO:0007669"/>
    <property type="project" value="TreeGrafter"/>
</dbReference>
<dbReference type="InterPro" id="IPR004487">
    <property type="entry name" value="Clp_protease_ATP-bd_su_ClpX"/>
</dbReference>
<reference evidence="6" key="1">
    <citation type="submission" date="2023-01" db="EMBL/GenBank/DDBJ databases">
        <title>Metagenome sequencing of chrysophaentin producing Chrysophaeum taylorii.</title>
        <authorList>
            <person name="Davison J."/>
            <person name="Bewley C."/>
        </authorList>
    </citation>
    <scope>NUCLEOTIDE SEQUENCE</scope>
    <source>
        <strain evidence="6">NIES-1699</strain>
    </source>
</reference>
<evidence type="ECO:0000313" key="6">
    <source>
        <dbReference type="EMBL" id="KAJ8608566.1"/>
    </source>
</evidence>
<dbReference type="InterPro" id="IPR003593">
    <property type="entry name" value="AAA+_ATPase"/>
</dbReference>
<dbReference type="GO" id="GO:0005759">
    <property type="term" value="C:mitochondrial matrix"/>
    <property type="evidence" value="ECO:0007669"/>
    <property type="project" value="TreeGrafter"/>
</dbReference>
<dbReference type="Proteomes" id="UP001230188">
    <property type="component" value="Unassembled WGS sequence"/>
</dbReference>
<dbReference type="PANTHER" id="PTHR48102:SF7">
    <property type="entry name" value="ATP-DEPENDENT CLP PROTEASE ATP-BINDING SUBUNIT CLPX-LIKE, MITOCHONDRIAL"/>
    <property type="match status" value="1"/>
</dbReference>
<dbReference type="InterPro" id="IPR027417">
    <property type="entry name" value="P-loop_NTPase"/>
</dbReference>
<dbReference type="SMART" id="SM00382">
    <property type="entry name" value="AAA"/>
    <property type="match status" value="1"/>
</dbReference>
<sequence>MALVFARTGAPKTDESAFYCSVCSGWYVVSGLAGEPPPEKQILTPREIYAGLDEHVVGQRDAKTALAVGVHNHYKRMLARDIELDKSNIMLLGPTGSGKTLLAKCLAKLVDAPLAIVDATSLTQAGYVGDDVESILHKLYVEADGDVSRAERGIVYVDEIDKLSRKSGENVSITRDVSGEGVQQALLKICEGAVCAVPKEGGRKNPRDRDTIQIDTQHILFICGGAFDGLERIVAKRVERGSIGFGANLRRAEVDRLDDNRVLDDLLSKAETADLVSFGLIPEFVGRFPVVVAANRLSKQQLADVLTRPKHAILKQYRYLFSLSDVDLVITDAAIDEIATAALNRGTGARALRAILEKLLLDAMFVAPDPDVVKVVLDAPAVRGDAPITIHRGDAALPRPPPLDIPPYDDAAPADDDDEDDDEKNPRRFAAYNF</sequence>
<dbReference type="InterPro" id="IPR050052">
    <property type="entry name" value="ATP-dep_Clp_protease_ClpX"/>
</dbReference>
<dbReference type="PANTHER" id="PTHR48102">
    <property type="entry name" value="ATP-DEPENDENT CLP PROTEASE ATP-BINDING SUBUNIT CLPX-LIKE, MITOCHONDRIAL-RELATED"/>
    <property type="match status" value="1"/>
</dbReference>
<dbReference type="Pfam" id="PF10431">
    <property type="entry name" value="ClpB_D2-small"/>
    <property type="match status" value="1"/>
</dbReference>
<dbReference type="Pfam" id="PF07724">
    <property type="entry name" value="AAA_2"/>
    <property type="match status" value="1"/>
</dbReference>
<evidence type="ECO:0000259" key="5">
    <source>
        <dbReference type="SMART" id="SM01086"/>
    </source>
</evidence>
<protein>
    <recommendedName>
        <fullName evidence="8">ATP-dependent Clp protease ATP-binding subunit ClpX</fullName>
    </recommendedName>
</protein>
<dbReference type="Gene3D" id="3.40.50.300">
    <property type="entry name" value="P-loop containing nucleotide triphosphate hydrolases"/>
    <property type="match status" value="1"/>
</dbReference>
<dbReference type="InterPro" id="IPR019489">
    <property type="entry name" value="Clp_ATPase_C"/>
</dbReference>
<feature type="compositionally biased region" description="Acidic residues" evidence="3">
    <location>
        <begin position="412"/>
        <end position="423"/>
    </location>
</feature>
<feature type="domain" description="Clp ATPase C-terminal" evidence="5">
    <location>
        <begin position="297"/>
        <end position="390"/>
    </location>
</feature>
<dbReference type="InterPro" id="IPR003959">
    <property type="entry name" value="ATPase_AAA_core"/>
</dbReference>
<gene>
    <name evidence="6" type="ORF">CTAYLR_005967</name>
</gene>
<feature type="region of interest" description="Disordered" evidence="3">
    <location>
        <begin position="391"/>
        <end position="434"/>
    </location>
</feature>
<keyword evidence="1" id="KW-0547">Nucleotide-binding</keyword>
<keyword evidence="7" id="KW-1185">Reference proteome</keyword>
<comment type="caution">
    <text evidence="6">The sequence shown here is derived from an EMBL/GenBank/DDBJ whole genome shotgun (WGS) entry which is preliminary data.</text>
</comment>
<proteinExistence type="predicted"/>
<dbReference type="NCBIfam" id="NF003745">
    <property type="entry name" value="PRK05342.1"/>
    <property type="match status" value="1"/>
</dbReference>
<dbReference type="CDD" id="cd19497">
    <property type="entry name" value="RecA-like_ClpX"/>
    <property type="match status" value="1"/>
</dbReference>
<keyword evidence="2" id="KW-0067">ATP-binding</keyword>
<dbReference type="SUPFAM" id="SSF52540">
    <property type="entry name" value="P-loop containing nucleoside triphosphate hydrolases"/>
    <property type="match status" value="1"/>
</dbReference>
<dbReference type="NCBIfam" id="TIGR00382">
    <property type="entry name" value="clpX"/>
    <property type="match status" value="1"/>
</dbReference>
<dbReference type="SMART" id="SM01086">
    <property type="entry name" value="ClpB_D2-small"/>
    <property type="match status" value="1"/>
</dbReference>
<dbReference type="GO" id="GO:0140662">
    <property type="term" value="F:ATP-dependent protein folding chaperone"/>
    <property type="evidence" value="ECO:0007669"/>
    <property type="project" value="InterPro"/>
</dbReference>
<organism evidence="6 7">
    <name type="scientific">Chrysophaeum taylorii</name>
    <dbReference type="NCBI Taxonomy" id="2483200"/>
    <lineage>
        <taxon>Eukaryota</taxon>
        <taxon>Sar</taxon>
        <taxon>Stramenopiles</taxon>
        <taxon>Ochrophyta</taxon>
        <taxon>Pelagophyceae</taxon>
        <taxon>Pelagomonadales</taxon>
        <taxon>Pelagomonadaceae</taxon>
        <taxon>Chrysophaeum</taxon>
    </lineage>
</organism>
<dbReference type="GO" id="GO:0016887">
    <property type="term" value="F:ATP hydrolysis activity"/>
    <property type="evidence" value="ECO:0007669"/>
    <property type="project" value="InterPro"/>
</dbReference>
<evidence type="ECO:0000313" key="7">
    <source>
        <dbReference type="Proteomes" id="UP001230188"/>
    </source>
</evidence>